<dbReference type="Proteomes" id="UP001202328">
    <property type="component" value="Unassembled WGS sequence"/>
</dbReference>
<dbReference type="Pfam" id="PF13912">
    <property type="entry name" value="zf-C2H2_6"/>
    <property type="match status" value="2"/>
</dbReference>
<evidence type="ECO:0000256" key="1">
    <source>
        <dbReference type="ARBA" id="ARBA00022723"/>
    </source>
</evidence>
<evidence type="ECO:0000256" key="3">
    <source>
        <dbReference type="ARBA" id="ARBA00022771"/>
    </source>
</evidence>
<feature type="region of interest" description="Disordered" evidence="8">
    <location>
        <begin position="125"/>
        <end position="177"/>
    </location>
</feature>
<sequence>MHLWALSNSYSIDSANSDSCTRLPVNKKRKLEDIVCTKDEIMLDTVKKTYLEASHQQITTSDTFNCAFCGKPFSSYQALGGHKSSCKSNPFKKQLIKSAVQDLIATSKIHACKICSKVFPTGQALGGHQKSHKTGPVEPSRSSVSPPKDESLPNKKIMMFDLNENPPDGEDEIELKL</sequence>
<feature type="compositionally biased region" description="Low complexity" evidence="8">
    <location>
        <begin position="136"/>
        <end position="146"/>
    </location>
</feature>
<evidence type="ECO:0000256" key="8">
    <source>
        <dbReference type="SAM" id="MobiDB-lite"/>
    </source>
</evidence>
<keyword evidence="3 7" id="KW-0863">Zinc-finger</keyword>
<keyword evidence="1" id="KW-0479">Metal-binding</keyword>
<keyword evidence="5" id="KW-0805">Transcription regulation</keyword>
<dbReference type="Gene3D" id="3.30.160.60">
    <property type="entry name" value="Classic Zinc Finger"/>
    <property type="match status" value="1"/>
</dbReference>
<dbReference type="EMBL" id="JAJJMB010010359">
    <property type="protein sequence ID" value="KAI3909156.1"/>
    <property type="molecule type" value="Genomic_DNA"/>
</dbReference>
<dbReference type="InterPro" id="IPR013087">
    <property type="entry name" value="Znf_C2H2_type"/>
</dbReference>
<dbReference type="GO" id="GO:0005634">
    <property type="term" value="C:nucleus"/>
    <property type="evidence" value="ECO:0007669"/>
    <property type="project" value="TreeGrafter"/>
</dbReference>
<evidence type="ECO:0000313" key="11">
    <source>
        <dbReference type="Proteomes" id="UP001202328"/>
    </source>
</evidence>
<evidence type="ECO:0000313" key="10">
    <source>
        <dbReference type="EMBL" id="KAI3909156.1"/>
    </source>
</evidence>
<dbReference type="GO" id="GO:0003700">
    <property type="term" value="F:DNA-binding transcription factor activity"/>
    <property type="evidence" value="ECO:0007669"/>
    <property type="project" value="InterPro"/>
</dbReference>
<evidence type="ECO:0000256" key="6">
    <source>
        <dbReference type="ARBA" id="ARBA00023163"/>
    </source>
</evidence>
<protein>
    <recommendedName>
        <fullName evidence="9">C2H2-type domain-containing protein</fullName>
    </recommendedName>
</protein>
<name>A0AAD4SJL3_9MAGN</name>
<evidence type="ECO:0000256" key="7">
    <source>
        <dbReference type="PROSITE-ProRule" id="PRU00042"/>
    </source>
</evidence>
<feature type="compositionally biased region" description="Acidic residues" evidence="8">
    <location>
        <begin position="167"/>
        <end position="177"/>
    </location>
</feature>
<accession>A0AAD4SJL3</accession>
<evidence type="ECO:0000256" key="2">
    <source>
        <dbReference type="ARBA" id="ARBA00022737"/>
    </source>
</evidence>
<comment type="caution">
    <text evidence="10">The sequence shown here is derived from an EMBL/GenBank/DDBJ whole genome shotgun (WGS) entry which is preliminary data.</text>
</comment>
<dbReference type="PANTHER" id="PTHR45988">
    <property type="entry name" value="C2H2 TYPE ZINC FINGER TRANSCRIPTION FACTOR FAMILY-RELATED"/>
    <property type="match status" value="1"/>
</dbReference>
<evidence type="ECO:0000256" key="4">
    <source>
        <dbReference type="ARBA" id="ARBA00022833"/>
    </source>
</evidence>
<keyword evidence="2" id="KW-0677">Repeat</keyword>
<dbReference type="GO" id="GO:0008270">
    <property type="term" value="F:zinc ion binding"/>
    <property type="evidence" value="ECO:0007669"/>
    <property type="project" value="UniProtKB-KW"/>
</dbReference>
<reference evidence="10" key="1">
    <citation type="submission" date="2022-04" db="EMBL/GenBank/DDBJ databases">
        <title>A functionally conserved STORR gene fusion in Papaver species that diverged 16.8 million years ago.</title>
        <authorList>
            <person name="Catania T."/>
        </authorList>
    </citation>
    <scope>NUCLEOTIDE SEQUENCE</scope>
    <source>
        <strain evidence="10">S-188037</strain>
    </source>
</reference>
<dbReference type="PANTHER" id="PTHR45988:SF18">
    <property type="entry name" value="C2H2-TYPE ZINC FINGER FAMILY PROTEIN"/>
    <property type="match status" value="1"/>
</dbReference>
<keyword evidence="4" id="KW-0862">Zinc</keyword>
<dbReference type="PROSITE" id="PS50157">
    <property type="entry name" value="ZINC_FINGER_C2H2_2"/>
    <property type="match status" value="1"/>
</dbReference>
<proteinExistence type="predicted"/>
<dbReference type="SMART" id="SM00355">
    <property type="entry name" value="ZnF_C2H2"/>
    <property type="match status" value="2"/>
</dbReference>
<organism evidence="10 11">
    <name type="scientific">Papaver atlanticum</name>
    <dbReference type="NCBI Taxonomy" id="357466"/>
    <lineage>
        <taxon>Eukaryota</taxon>
        <taxon>Viridiplantae</taxon>
        <taxon>Streptophyta</taxon>
        <taxon>Embryophyta</taxon>
        <taxon>Tracheophyta</taxon>
        <taxon>Spermatophyta</taxon>
        <taxon>Magnoliopsida</taxon>
        <taxon>Ranunculales</taxon>
        <taxon>Papaveraceae</taxon>
        <taxon>Papaveroideae</taxon>
        <taxon>Papaver</taxon>
    </lineage>
</organism>
<keyword evidence="11" id="KW-1185">Reference proteome</keyword>
<feature type="domain" description="C2H2-type" evidence="9">
    <location>
        <begin position="110"/>
        <end position="132"/>
    </location>
</feature>
<dbReference type="InterPro" id="IPR044653">
    <property type="entry name" value="AZF1/2/3-like"/>
</dbReference>
<evidence type="ECO:0000259" key="9">
    <source>
        <dbReference type="PROSITE" id="PS50157"/>
    </source>
</evidence>
<dbReference type="SUPFAM" id="SSF57667">
    <property type="entry name" value="beta-beta-alpha zinc fingers"/>
    <property type="match status" value="1"/>
</dbReference>
<dbReference type="GO" id="GO:0000976">
    <property type="term" value="F:transcription cis-regulatory region binding"/>
    <property type="evidence" value="ECO:0007669"/>
    <property type="project" value="TreeGrafter"/>
</dbReference>
<dbReference type="AlphaFoldDB" id="A0AAD4SJL3"/>
<dbReference type="InterPro" id="IPR036236">
    <property type="entry name" value="Znf_C2H2_sf"/>
</dbReference>
<evidence type="ECO:0000256" key="5">
    <source>
        <dbReference type="ARBA" id="ARBA00023015"/>
    </source>
</evidence>
<keyword evidence="6" id="KW-0804">Transcription</keyword>
<dbReference type="PROSITE" id="PS00028">
    <property type="entry name" value="ZINC_FINGER_C2H2_1"/>
    <property type="match status" value="1"/>
</dbReference>
<gene>
    <name evidence="10" type="ORF">MKW98_012893</name>
</gene>